<dbReference type="InterPro" id="IPR002641">
    <property type="entry name" value="PNPLA_dom"/>
</dbReference>
<organism evidence="4 5">
    <name type="scientific">Tateyamaria omphalii</name>
    <dbReference type="NCBI Taxonomy" id="299262"/>
    <lineage>
        <taxon>Bacteria</taxon>
        <taxon>Pseudomonadati</taxon>
        <taxon>Pseudomonadota</taxon>
        <taxon>Alphaproteobacteria</taxon>
        <taxon>Rhodobacterales</taxon>
        <taxon>Roseobacteraceae</taxon>
        <taxon>Tateyamaria</taxon>
    </lineage>
</organism>
<accession>A0A1P8MY99</accession>
<dbReference type="OrthoDB" id="9807112at2"/>
<dbReference type="InterPro" id="IPR047156">
    <property type="entry name" value="Teg/CotR/CapV-like"/>
</dbReference>
<keyword evidence="1 2" id="KW-0443">Lipid metabolism</keyword>
<name>A0A1P8MY99_9RHOB</name>
<evidence type="ECO:0000313" key="5">
    <source>
        <dbReference type="Proteomes" id="UP000186336"/>
    </source>
</evidence>
<reference evidence="4 5" key="1">
    <citation type="submission" date="2017-01" db="EMBL/GenBank/DDBJ databases">
        <title>Complete genome of Tateyamaria omphalii DOK1-4 isolated from seawater in Dokdo.</title>
        <authorList>
            <person name="Kim J.H."/>
            <person name="Chi W.-J."/>
        </authorList>
    </citation>
    <scope>NUCLEOTIDE SEQUENCE [LARGE SCALE GENOMIC DNA]</scope>
    <source>
        <strain evidence="4 5">DOK1-4</strain>
    </source>
</reference>
<dbReference type="Pfam" id="PF01734">
    <property type="entry name" value="Patatin"/>
    <property type="match status" value="1"/>
</dbReference>
<feature type="domain" description="PNPLA" evidence="3">
    <location>
        <begin position="6"/>
        <end position="197"/>
    </location>
</feature>
<dbReference type="SUPFAM" id="SSF52151">
    <property type="entry name" value="FabD/lysophospholipase-like"/>
    <property type="match status" value="1"/>
</dbReference>
<evidence type="ECO:0000313" key="4">
    <source>
        <dbReference type="EMBL" id="APX12889.1"/>
    </source>
</evidence>
<evidence type="ECO:0000256" key="2">
    <source>
        <dbReference type="PROSITE-ProRule" id="PRU01161"/>
    </source>
</evidence>
<dbReference type="EMBL" id="CP019312">
    <property type="protein sequence ID" value="APX12889.1"/>
    <property type="molecule type" value="Genomic_DNA"/>
</dbReference>
<dbReference type="PROSITE" id="PS51635">
    <property type="entry name" value="PNPLA"/>
    <property type="match status" value="1"/>
</dbReference>
<dbReference type="Gene3D" id="3.40.1090.10">
    <property type="entry name" value="Cytosolic phospholipase A2 catalytic domain"/>
    <property type="match status" value="1"/>
</dbReference>
<dbReference type="KEGG" id="tom:BWR18_15245"/>
<protein>
    <recommendedName>
        <fullName evidence="3">PNPLA domain-containing protein</fullName>
    </recommendedName>
</protein>
<dbReference type="PANTHER" id="PTHR24138">
    <property type="entry name" value="INTRACELLLAR PHOSPHOLIPASE A FAMILY"/>
    <property type="match status" value="1"/>
</dbReference>
<dbReference type="GO" id="GO:0016787">
    <property type="term" value="F:hydrolase activity"/>
    <property type="evidence" value="ECO:0007669"/>
    <property type="project" value="UniProtKB-UniRule"/>
</dbReference>
<keyword evidence="2" id="KW-0378">Hydrolase</keyword>
<proteinExistence type="predicted"/>
<gene>
    <name evidence="4" type="ORF">BWR18_15245</name>
</gene>
<feature type="active site" description="Proton acceptor" evidence="2">
    <location>
        <position position="184"/>
    </location>
</feature>
<keyword evidence="2" id="KW-0442">Lipid degradation</keyword>
<dbReference type="PANTHER" id="PTHR24138:SF10">
    <property type="entry name" value="PHOSPHOLIPASE A2"/>
    <property type="match status" value="1"/>
</dbReference>
<evidence type="ECO:0000259" key="3">
    <source>
        <dbReference type="PROSITE" id="PS51635"/>
    </source>
</evidence>
<keyword evidence="5" id="KW-1185">Reference proteome</keyword>
<dbReference type="RefSeq" id="WP_076629312.1">
    <property type="nucleotide sequence ID" value="NZ_CP019312.1"/>
</dbReference>
<feature type="short sequence motif" description="GXSXG" evidence="2">
    <location>
        <begin position="42"/>
        <end position="46"/>
    </location>
</feature>
<dbReference type="Proteomes" id="UP000186336">
    <property type="component" value="Chromosome"/>
</dbReference>
<dbReference type="InterPro" id="IPR016035">
    <property type="entry name" value="Acyl_Trfase/lysoPLipase"/>
</dbReference>
<feature type="short sequence motif" description="DGA/G" evidence="2">
    <location>
        <begin position="184"/>
        <end position="186"/>
    </location>
</feature>
<sequence>MVFKVLSCDGGGIRGYMTARIIDALNTQTYGQLLSEVDGLFGTSTGGLVSIGLAVGMTPEQLREVYRDQAGTIFTPNGIFDASLGSGPGIFECQYVATGLHDVMYAYTQDTTFGALSTDKLLCVNTAQLQDTTLPHPRWQPKTLNNRGIDTPASVKLIDAALATSAAPTYFPPHLIDGMGYFADGGTFANNPLLNGINVAQRAHLISDIAQVSAISIGTGVLKTGIAQDAVPPPLDWGALPWLRPREADDVIPSTALLNLALDLSAGNISALAAGLMGDKVIRLDPVLDTPVPLDGYSMQDFTTMDTAVDALIASQEFEDAKNAVLQWKASAQ</sequence>
<dbReference type="GO" id="GO:0016042">
    <property type="term" value="P:lipid catabolic process"/>
    <property type="evidence" value="ECO:0007669"/>
    <property type="project" value="UniProtKB-UniRule"/>
</dbReference>
<feature type="short sequence motif" description="GXGXXG" evidence="2">
    <location>
        <begin position="10"/>
        <end position="15"/>
    </location>
</feature>
<dbReference type="AlphaFoldDB" id="A0A1P8MY99"/>
<feature type="active site" description="Nucleophile" evidence="2">
    <location>
        <position position="44"/>
    </location>
</feature>
<evidence type="ECO:0000256" key="1">
    <source>
        <dbReference type="ARBA" id="ARBA00023098"/>
    </source>
</evidence>